<sequence length="259" mass="30293">MQISSLSERIPIEETIKTMEYVKWERDIEKVKRYIDEIMPFGDKATAKYRNKLIQRFLKLDGDTVIYSPLLQYINGVESYQTKKEILYFIVCTTSDAVGEVVKGFYKGDIPAEIDDERLLSVFKEAMPKAKESSYKKTFSVVNTVLQDFGIVRCKKDRDKNMKIFYLNENVRPSYQGILFSICYEFLHIKGNKMPDVEKVLGCDTFKYFLVNDLVKKRYIKWMTEKGFIERYDMGGNAKYQFALDSLESLCKKVVEDDG</sequence>
<proteinExistence type="predicted"/>
<reference evidence="1" key="1">
    <citation type="journal article" date="2018" name="Antonie Van Leeuwenhoek">
        <title>Proteinivorax hydrogeniformans sp. nov., an anaerobic, haloalkaliphilic bacterium fermenting proteinaceous compounds with high hydrogen production.</title>
        <authorList>
            <person name="Boltyanskaya Y."/>
            <person name="Detkova E."/>
            <person name="Pimenov N."/>
            <person name="Kevbrin V."/>
        </authorList>
    </citation>
    <scope>NUCLEOTIDE SEQUENCE</scope>
    <source>
        <strain evidence="1">Z-710</strain>
    </source>
</reference>
<reference evidence="1" key="2">
    <citation type="submission" date="2024-06" db="EMBL/GenBank/DDBJ databases">
        <authorList>
            <person name="Petrova K.O."/>
            <person name="Toshchakov S.V."/>
            <person name="Boltjanskaja Y.V."/>
            <person name="Kevbrin V.V."/>
        </authorList>
    </citation>
    <scope>NUCLEOTIDE SEQUENCE</scope>
    <source>
        <strain evidence="1">Z-710</strain>
    </source>
</reference>
<protein>
    <submittedName>
        <fullName evidence="1">Uncharacterized protein</fullName>
    </submittedName>
</protein>
<dbReference type="AlphaFoldDB" id="A0AAU8HRX9"/>
<accession>A0AAU8HRX9</accession>
<name>A0AAU8HRX9_9FIRM</name>
<organism evidence="1">
    <name type="scientific">Proteinivorax hydrogeniformans</name>
    <dbReference type="NCBI Taxonomy" id="1826727"/>
    <lineage>
        <taxon>Bacteria</taxon>
        <taxon>Bacillati</taxon>
        <taxon>Bacillota</taxon>
        <taxon>Clostridia</taxon>
        <taxon>Eubacteriales</taxon>
        <taxon>Proteinivoracaceae</taxon>
        <taxon>Proteinivorax</taxon>
    </lineage>
</organism>
<dbReference type="EMBL" id="CP159485">
    <property type="protein sequence ID" value="XCI27896.1"/>
    <property type="molecule type" value="Genomic_DNA"/>
</dbReference>
<gene>
    <name evidence="1" type="ORF">PRVXH_001820</name>
</gene>
<evidence type="ECO:0000313" key="1">
    <source>
        <dbReference type="EMBL" id="XCI27896.1"/>
    </source>
</evidence>
<dbReference type="RefSeq" id="WP_353892474.1">
    <property type="nucleotide sequence ID" value="NZ_CP159485.1"/>
</dbReference>